<gene>
    <name evidence="3" type="ORF">OICFNHDK_0503</name>
</gene>
<proteinExistence type="predicted"/>
<dbReference type="InterPro" id="IPR014004">
    <property type="entry name" value="Transpt-assoc_nodulatn_dom_bac"/>
</dbReference>
<name>A0AAV4Z2V7_9HYPH</name>
<evidence type="ECO:0000259" key="2">
    <source>
        <dbReference type="PROSITE" id="PS50914"/>
    </source>
</evidence>
<dbReference type="Proteomes" id="UP001055307">
    <property type="component" value="Unassembled WGS sequence"/>
</dbReference>
<reference evidence="3" key="2">
    <citation type="submission" date="2021-08" db="EMBL/GenBank/DDBJ databases">
        <authorList>
            <person name="Tani A."/>
            <person name="Ola A."/>
            <person name="Ogura Y."/>
            <person name="Katsura K."/>
            <person name="Hayashi T."/>
        </authorList>
    </citation>
    <scope>NUCLEOTIDE SEQUENCE</scope>
    <source>
        <strain evidence="3">DSM 21893</strain>
    </source>
</reference>
<dbReference type="PANTHER" id="PTHR34606:SF4">
    <property type="entry name" value="OUTER MEMBRANE LIPOPROTEIN DOLP"/>
    <property type="match status" value="1"/>
</dbReference>
<keyword evidence="4" id="KW-1185">Reference proteome</keyword>
<dbReference type="AlphaFoldDB" id="A0AAV4Z2V7"/>
<dbReference type="InterPro" id="IPR051686">
    <property type="entry name" value="Lipoprotein_DolP"/>
</dbReference>
<organism evidence="3 4">
    <name type="scientific">Methylobacterium bullatum</name>
    <dbReference type="NCBI Taxonomy" id="570505"/>
    <lineage>
        <taxon>Bacteria</taxon>
        <taxon>Pseudomonadati</taxon>
        <taxon>Pseudomonadota</taxon>
        <taxon>Alphaproteobacteria</taxon>
        <taxon>Hyphomicrobiales</taxon>
        <taxon>Methylobacteriaceae</taxon>
        <taxon>Methylobacterium</taxon>
    </lineage>
</organism>
<dbReference type="RefSeq" id="WP_147833006.1">
    <property type="nucleotide sequence ID" value="NZ_BPQF01000003.1"/>
</dbReference>
<comment type="caution">
    <text evidence="3">The sequence shown here is derived from an EMBL/GenBank/DDBJ whole genome shotgun (WGS) entry which is preliminary data.</text>
</comment>
<reference evidence="3" key="1">
    <citation type="journal article" date="2016" name="Front. Microbiol.">
        <title>Genome Sequence of the Piezophilic, Mesophilic Sulfate-Reducing Bacterium Desulfovibrio indicus J2T.</title>
        <authorList>
            <person name="Cao J."/>
            <person name="Maignien L."/>
            <person name="Shao Z."/>
            <person name="Alain K."/>
            <person name="Jebbar M."/>
        </authorList>
    </citation>
    <scope>NUCLEOTIDE SEQUENCE</scope>
    <source>
        <strain evidence="3">DSM 21893</strain>
    </source>
</reference>
<dbReference type="PANTHER" id="PTHR34606">
    <property type="entry name" value="BON DOMAIN-CONTAINING PROTEIN"/>
    <property type="match status" value="1"/>
</dbReference>
<accession>A0AAV4Z2V7</accession>
<keyword evidence="1" id="KW-0732">Signal</keyword>
<protein>
    <recommendedName>
        <fullName evidence="2">BON domain-containing protein</fullName>
    </recommendedName>
</protein>
<dbReference type="EMBL" id="BPQF01000003">
    <property type="protein sequence ID" value="GJD38063.1"/>
    <property type="molecule type" value="Genomic_DNA"/>
</dbReference>
<dbReference type="Pfam" id="PF04972">
    <property type="entry name" value="BON"/>
    <property type="match status" value="3"/>
</dbReference>
<feature type="domain" description="BON" evidence="2">
    <location>
        <begin position="2"/>
        <end position="70"/>
    </location>
</feature>
<dbReference type="InterPro" id="IPR007055">
    <property type="entry name" value="BON_dom"/>
</dbReference>
<feature type="domain" description="BON" evidence="2">
    <location>
        <begin position="77"/>
        <end position="145"/>
    </location>
</feature>
<sequence length="215" mass="23139">MDDTLLRQHILDELDFDPSVGSAHIGVAVDEGVVSLSGCVGTYAERIAAEKVVQRVRGVRAITEALEVRGLETERTGDVEIAGRVLNVLAWDARIQAHGIQVKVERGAVTLNGSVPYYFQSVAAASDVRRLSGVTDVLNLLAVRPPAEAVDVKAKILAALKRNAKLDGDAIQVTVVDDEVTLEGFVNAWHEREIAERAAWSAPGVRAVVDRLMLA</sequence>
<dbReference type="PROSITE" id="PS50914">
    <property type="entry name" value="BON"/>
    <property type="match status" value="3"/>
</dbReference>
<feature type="domain" description="BON" evidence="2">
    <location>
        <begin position="148"/>
        <end position="215"/>
    </location>
</feature>
<dbReference type="SMART" id="SM00749">
    <property type="entry name" value="BON"/>
    <property type="match status" value="3"/>
</dbReference>
<dbReference type="Gene3D" id="3.30.1340.30">
    <property type="match status" value="3"/>
</dbReference>
<evidence type="ECO:0000313" key="3">
    <source>
        <dbReference type="EMBL" id="GJD38063.1"/>
    </source>
</evidence>
<evidence type="ECO:0000313" key="4">
    <source>
        <dbReference type="Proteomes" id="UP001055307"/>
    </source>
</evidence>
<evidence type="ECO:0000256" key="1">
    <source>
        <dbReference type="ARBA" id="ARBA00022729"/>
    </source>
</evidence>